<feature type="domain" description="Acylphosphatase-like" evidence="6">
    <location>
        <begin position="17"/>
        <end position="103"/>
    </location>
</feature>
<evidence type="ECO:0000256" key="5">
    <source>
        <dbReference type="RuleBase" id="RU004168"/>
    </source>
</evidence>
<dbReference type="InterPro" id="IPR036046">
    <property type="entry name" value="Acylphosphatase-like_dom_sf"/>
</dbReference>
<dbReference type="InterPro" id="IPR020456">
    <property type="entry name" value="Acylphosphatase"/>
</dbReference>
<dbReference type="PROSITE" id="PS51160">
    <property type="entry name" value="ACYLPHOSPHATASE_3"/>
    <property type="match status" value="1"/>
</dbReference>
<evidence type="ECO:0000313" key="7">
    <source>
        <dbReference type="EMBL" id="MBP2295283.1"/>
    </source>
</evidence>
<comment type="catalytic activity">
    <reaction evidence="3 4">
        <text>an acyl phosphate + H2O = a carboxylate + phosphate + H(+)</text>
        <dbReference type="Rhea" id="RHEA:14965"/>
        <dbReference type="ChEBI" id="CHEBI:15377"/>
        <dbReference type="ChEBI" id="CHEBI:15378"/>
        <dbReference type="ChEBI" id="CHEBI:29067"/>
        <dbReference type="ChEBI" id="CHEBI:43474"/>
        <dbReference type="ChEBI" id="CHEBI:59918"/>
        <dbReference type="EC" id="3.6.1.7"/>
    </reaction>
</comment>
<reference evidence="7 8" key="1">
    <citation type="submission" date="2021-03" db="EMBL/GenBank/DDBJ databases">
        <title>Genomic Encyclopedia of Type Strains, Phase III (KMG-III): the genomes of soil and plant-associated and newly described type strains.</title>
        <authorList>
            <person name="Whitman W."/>
        </authorList>
    </citation>
    <scope>NUCLEOTIDE SEQUENCE [LARGE SCALE GENOMIC DNA]</scope>
    <source>
        <strain evidence="7 8">IMMIB AFH-6</strain>
    </source>
</reference>
<evidence type="ECO:0000259" key="6">
    <source>
        <dbReference type="PROSITE" id="PS51160"/>
    </source>
</evidence>
<proteinExistence type="inferred from homology"/>
<dbReference type="RefSeq" id="WP_209769726.1">
    <property type="nucleotide sequence ID" value="NZ_JAGINP010000021.1"/>
</dbReference>
<evidence type="ECO:0000313" key="8">
    <source>
        <dbReference type="Proteomes" id="UP000781958"/>
    </source>
</evidence>
<comment type="caution">
    <text evidence="7">The sequence shown here is derived from an EMBL/GenBank/DDBJ whole genome shotgun (WGS) entry which is preliminary data.</text>
</comment>
<dbReference type="PANTHER" id="PTHR47268">
    <property type="entry name" value="ACYLPHOSPHATASE"/>
    <property type="match status" value="1"/>
</dbReference>
<dbReference type="Gene3D" id="3.30.70.100">
    <property type="match status" value="1"/>
</dbReference>
<gene>
    <name evidence="7" type="ORF">J2851_005088</name>
</gene>
<keyword evidence="8" id="KW-1185">Reference proteome</keyword>
<evidence type="ECO:0000256" key="1">
    <source>
        <dbReference type="ARBA" id="ARBA00005614"/>
    </source>
</evidence>
<accession>A0ABS4ST58</accession>
<comment type="similarity">
    <text evidence="1 5">Belongs to the acylphosphatase family.</text>
</comment>
<feature type="active site" evidence="4">
    <location>
        <position position="32"/>
    </location>
</feature>
<dbReference type="GO" id="GO:0003998">
    <property type="term" value="F:acylphosphatase activity"/>
    <property type="evidence" value="ECO:0007669"/>
    <property type="project" value="UniProtKB-EC"/>
</dbReference>
<evidence type="ECO:0000256" key="3">
    <source>
        <dbReference type="ARBA" id="ARBA00047645"/>
    </source>
</evidence>
<dbReference type="EC" id="3.6.1.7" evidence="2 4"/>
<sequence>MAESGAKPGTGRTERKAVLARIHGKVQGVWYRGWTVDTATAFGLDGWVRNRSDGTVEALFAGPPDAVDRMLEACRRGPSAAIVRDIAIESARDPGSLPFEQRGTL</sequence>
<name>A0ABS4ST58_9PROT</name>
<evidence type="ECO:0000256" key="4">
    <source>
        <dbReference type="PROSITE-ProRule" id="PRU00520"/>
    </source>
</evidence>
<evidence type="ECO:0000256" key="2">
    <source>
        <dbReference type="ARBA" id="ARBA00012150"/>
    </source>
</evidence>
<dbReference type="PANTHER" id="PTHR47268:SF4">
    <property type="entry name" value="ACYLPHOSPHATASE"/>
    <property type="match status" value="1"/>
</dbReference>
<dbReference type="Pfam" id="PF00708">
    <property type="entry name" value="Acylphosphatase"/>
    <property type="match status" value="1"/>
</dbReference>
<dbReference type="EMBL" id="JAGINP010000021">
    <property type="protein sequence ID" value="MBP2295283.1"/>
    <property type="molecule type" value="Genomic_DNA"/>
</dbReference>
<feature type="active site" evidence="4">
    <location>
        <position position="50"/>
    </location>
</feature>
<dbReference type="InterPro" id="IPR001792">
    <property type="entry name" value="Acylphosphatase-like_dom"/>
</dbReference>
<dbReference type="Proteomes" id="UP000781958">
    <property type="component" value="Unassembled WGS sequence"/>
</dbReference>
<organism evidence="7 8">
    <name type="scientific">Azospirillum rugosum</name>
    <dbReference type="NCBI Taxonomy" id="416170"/>
    <lineage>
        <taxon>Bacteria</taxon>
        <taxon>Pseudomonadati</taxon>
        <taxon>Pseudomonadota</taxon>
        <taxon>Alphaproteobacteria</taxon>
        <taxon>Rhodospirillales</taxon>
        <taxon>Azospirillaceae</taxon>
        <taxon>Azospirillum</taxon>
    </lineage>
</organism>
<dbReference type="InterPro" id="IPR017968">
    <property type="entry name" value="Acylphosphatase_CS"/>
</dbReference>
<dbReference type="PROSITE" id="PS00151">
    <property type="entry name" value="ACYLPHOSPHATASE_2"/>
    <property type="match status" value="1"/>
</dbReference>
<dbReference type="SUPFAM" id="SSF54975">
    <property type="entry name" value="Acylphosphatase/BLUF domain-like"/>
    <property type="match status" value="1"/>
</dbReference>
<protein>
    <recommendedName>
        <fullName evidence="2 4">acylphosphatase</fullName>
        <ecNumber evidence="2 4">3.6.1.7</ecNumber>
    </recommendedName>
</protein>
<dbReference type="PRINTS" id="PR00112">
    <property type="entry name" value="ACYLPHPHTASE"/>
</dbReference>
<keyword evidence="4 7" id="KW-0378">Hydrolase</keyword>